<feature type="transmembrane region" description="Helical" evidence="1">
    <location>
        <begin position="20"/>
        <end position="41"/>
    </location>
</feature>
<dbReference type="AlphaFoldDB" id="A0A521ATS4"/>
<evidence type="ECO:0000256" key="1">
    <source>
        <dbReference type="SAM" id="Phobius"/>
    </source>
</evidence>
<dbReference type="InterPro" id="IPR032820">
    <property type="entry name" value="ATPase_put"/>
</dbReference>
<evidence type="ECO:0000313" key="3">
    <source>
        <dbReference type="Proteomes" id="UP000315971"/>
    </source>
</evidence>
<keyword evidence="1" id="KW-0812">Transmembrane</keyword>
<keyword evidence="3" id="KW-1185">Reference proteome</keyword>
<dbReference type="Proteomes" id="UP000315971">
    <property type="component" value="Unassembled WGS sequence"/>
</dbReference>
<dbReference type="EMBL" id="FXSZ01000001">
    <property type="protein sequence ID" value="SMO38204.1"/>
    <property type="molecule type" value="Genomic_DNA"/>
</dbReference>
<dbReference type="OrthoDB" id="9798708at2"/>
<name>A0A521ATS4_9SPHI</name>
<proteinExistence type="predicted"/>
<keyword evidence="1" id="KW-1133">Transmembrane helix</keyword>
<gene>
    <name evidence="2" type="ORF">SAMN06265350_101401</name>
</gene>
<dbReference type="RefSeq" id="WP_142601001.1">
    <property type="nucleotide sequence ID" value="NZ_FXSZ01000001.1"/>
</dbReference>
<keyword evidence="1" id="KW-0472">Membrane</keyword>
<evidence type="ECO:0000313" key="2">
    <source>
        <dbReference type="EMBL" id="SMO38204.1"/>
    </source>
</evidence>
<accession>A0A521ATS4</accession>
<sequence length="75" mass="8463">MSTQFPQKEKKPNESLRNYAKYSGMGFQMIVIIGFFAWAGVKLDDWLATATPWFTILGCLIGVGAAMYNIVRQLK</sequence>
<protein>
    <submittedName>
        <fullName evidence="2">F0F1-ATPase subunit Ca2+/Mg2+ transporter</fullName>
    </submittedName>
</protein>
<feature type="transmembrane region" description="Helical" evidence="1">
    <location>
        <begin position="53"/>
        <end position="71"/>
    </location>
</feature>
<organism evidence="2 3">
    <name type="scientific">Solitalea koreensis</name>
    <dbReference type="NCBI Taxonomy" id="543615"/>
    <lineage>
        <taxon>Bacteria</taxon>
        <taxon>Pseudomonadati</taxon>
        <taxon>Bacteroidota</taxon>
        <taxon>Sphingobacteriia</taxon>
        <taxon>Sphingobacteriales</taxon>
        <taxon>Sphingobacteriaceae</taxon>
        <taxon>Solitalea</taxon>
    </lineage>
</organism>
<reference evidence="2 3" key="1">
    <citation type="submission" date="2017-05" db="EMBL/GenBank/DDBJ databases">
        <authorList>
            <person name="Varghese N."/>
            <person name="Submissions S."/>
        </authorList>
    </citation>
    <scope>NUCLEOTIDE SEQUENCE [LARGE SCALE GENOMIC DNA]</scope>
    <source>
        <strain evidence="2 3">DSM 21342</strain>
    </source>
</reference>
<dbReference type="Pfam" id="PF09527">
    <property type="entry name" value="ATPase_gene1"/>
    <property type="match status" value="1"/>
</dbReference>